<comment type="caution">
    <text evidence="1">The sequence shown here is derived from an EMBL/GenBank/DDBJ whole genome shotgun (WGS) entry which is preliminary data.</text>
</comment>
<evidence type="ECO:0000313" key="1">
    <source>
        <dbReference type="EMBL" id="KZS17434.1"/>
    </source>
</evidence>
<organism evidence="1 2">
    <name type="scientific">Daphnia magna</name>
    <dbReference type="NCBI Taxonomy" id="35525"/>
    <lineage>
        <taxon>Eukaryota</taxon>
        <taxon>Metazoa</taxon>
        <taxon>Ecdysozoa</taxon>
        <taxon>Arthropoda</taxon>
        <taxon>Crustacea</taxon>
        <taxon>Branchiopoda</taxon>
        <taxon>Diplostraca</taxon>
        <taxon>Cladocera</taxon>
        <taxon>Anomopoda</taxon>
        <taxon>Daphniidae</taxon>
        <taxon>Daphnia</taxon>
    </lineage>
</organism>
<evidence type="ECO:0000313" key="2">
    <source>
        <dbReference type="Proteomes" id="UP000076858"/>
    </source>
</evidence>
<gene>
    <name evidence="1" type="ORF">APZ42_016612</name>
</gene>
<dbReference type="AlphaFoldDB" id="A0A0P5WSF9"/>
<dbReference type="EMBL" id="LRGB01000627">
    <property type="protein sequence ID" value="KZS17434.1"/>
    <property type="molecule type" value="Genomic_DNA"/>
</dbReference>
<protein>
    <submittedName>
        <fullName evidence="1">Uncharacterized protein</fullName>
    </submittedName>
</protein>
<proteinExistence type="predicted"/>
<sequence>MCVCVCKWRNSVSTIHTSSPLCATHVLQHITLCCCSVRDNRSTLLIDTVCVCYMELLLQQLLRTLSFES</sequence>
<reference evidence="1 2" key="1">
    <citation type="submission" date="2016-03" db="EMBL/GenBank/DDBJ databases">
        <title>EvidentialGene: Evidence-directed Construction of Genes on Genomes.</title>
        <authorList>
            <person name="Gilbert D.G."/>
            <person name="Choi J.-H."/>
            <person name="Mockaitis K."/>
            <person name="Colbourne J."/>
            <person name="Pfrender M."/>
        </authorList>
    </citation>
    <scope>NUCLEOTIDE SEQUENCE [LARGE SCALE GENOMIC DNA]</scope>
    <source>
        <strain evidence="1 2">Xinb3</strain>
        <tissue evidence="1">Complete organism</tissue>
    </source>
</reference>
<keyword evidence="2" id="KW-1185">Reference proteome</keyword>
<name>A0A0P5WSF9_9CRUS</name>
<accession>A0A0P5WSF9</accession>
<dbReference type="Proteomes" id="UP000076858">
    <property type="component" value="Unassembled WGS sequence"/>
</dbReference>